<dbReference type="RefSeq" id="WP_112084872.1">
    <property type="nucleotide sequence ID" value="NZ_QLSV01000002.1"/>
</dbReference>
<organism evidence="1 2">
    <name type="scientific">Flavobacterium lacus</name>
    <dbReference type="NCBI Taxonomy" id="1353778"/>
    <lineage>
        <taxon>Bacteria</taxon>
        <taxon>Pseudomonadati</taxon>
        <taxon>Bacteroidota</taxon>
        <taxon>Flavobacteriia</taxon>
        <taxon>Flavobacteriales</taxon>
        <taxon>Flavobacteriaceae</taxon>
        <taxon>Flavobacterium</taxon>
    </lineage>
</organism>
<dbReference type="PROSITE" id="PS51257">
    <property type="entry name" value="PROKAR_LIPOPROTEIN"/>
    <property type="match status" value="1"/>
</dbReference>
<keyword evidence="2" id="KW-1185">Reference proteome</keyword>
<evidence type="ECO:0000313" key="2">
    <source>
        <dbReference type="Proteomes" id="UP000249518"/>
    </source>
</evidence>
<dbReference type="EMBL" id="QLSV01000002">
    <property type="protein sequence ID" value="RAR50318.1"/>
    <property type="molecule type" value="Genomic_DNA"/>
</dbReference>
<accession>A0A328X4P7</accession>
<dbReference type="OrthoDB" id="1191002at2"/>
<sequence length="158" mass="18368">MKNFSYLFLFLLLASCQYFEKRVPSEEELLQKRLKEINWNEVTVYPSVAECDSILDKELQKECFFNYLSQIIHQKIASDSLKKNAKILDTIEVKVTVYHDSKITFEPLFPSDSLAYDKQKTDSIIRARLTDFPKIEPAQKEGIPVTTQFILPVILKAD</sequence>
<evidence type="ECO:0000313" key="1">
    <source>
        <dbReference type="EMBL" id="RAR50318.1"/>
    </source>
</evidence>
<dbReference type="Proteomes" id="UP000249518">
    <property type="component" value="Unassembled WGS sequence"/>
</dbReference>
<gene>
    <name evidence="1" type="ORF">B0I10_102114</name>
</gene>
<reference evidence="1 2" key="1">
    <citation type="submission" date="2018-06" db="EMBL/GenBank/DDBJ databases">
        <title>Genomic Encyclopedia of Type Strains, Phase III (KMG-III): the genomes of soil and plant-associated and newly described type strains.</title>
        <authorList>
            <person name="Whitman W."/>
        </authorList>
    </citation>
    <scope>NUCLEOTIDE SEQUENCE [LARGE SCALE GENOMIC DNA]</scope>
    <source>
        <strain evidence="1 2">CGMCC 1.12504</strain>
    </source>
</reference>
<comment type="caution">
    <text evidence="1">The sequence shown here is derived from an EMBL/GenBank/DDBJ whole genome shotgun (WGS) entry which is preliminary data.</text>
</comment>
<proteinExistence type="predicted"/>
<dbReference type="AlphaFoldDB" id="A0A328X4P7"/>
<evidence type="ECO:0008006" key="3">
    <source>
        <dbReference type="Google" id="ProtNLM"/>
    </source>
</evidence>
<name>A0A328X4P7_9FLAO</name>
<protein>
    <recommendedName>
        <fullName evidence="3">TonB-like protein</fullName>
    </recommendedName>
</protein>